<reference evidence="1" key="1">
    <citation type="submission" date="2023-05" db="EMBL/GenBank/DDBJ databases">
        <authorList>
            <person name="Huff M."/>
        </authorList>
    </citation>
    <scope>NUCLEOTIDE SEQUENCE</scope>
</reference>
<sequence length="114" mass="12982">MNRSFCKHARSFFLSAHALNLAQFWSLSLQLNEPALKQSNGLLCSLGIGQALSIISLYSCFPDQDALYRKRLTRRDSTVTCLLLQVMRSGLWSELVTGSVYTSQLLKRDRKKRI</sequence>
<accession>A0AAD2EAM5</accession>
<name>A0AAD2EAM5_9LAMI</name>
<organism evidence="1 2">
    <name type="scientific">Fraxinus pennsylvanica</name>
    <dbReference type="NCBI Taxonomy" id="56036"/>
    <lineage>
        <taxon>Eukaryota</taxon>
        <taxon>Viridiplantae</taxon>
        <taxon>Streptophyta</taxon>
        <taxon>Embryophyta</taxon>
        <taxon>Tracheophyta</taxon>
        <taxon>Spermatophyta</taxon>
        <taxon>Magnoliopsida</taxon>
        <taxon>eudicotyledons</taxon>
        <taxon>Gunneridae</taxon>
        <taxon>Pentapetalae</taxon>
        <taxon>asterids</taxon>
        <taxon>lamiids</taxon>
        <taxon>Lamiales</taxon>
        <taxon>Oleaceae</taxon>
        <taxon>Oleeae</taxon>
        <taxon>Fraxinus</taxon>
    </lineage>
</organism>
<dbReference type="EMBL" id="OU503052">
    <property type="protein sequence ID" value="CAI9780956.1"/>
    <property type="molecule type" value="Genomic_DNA"/>
</dbReference>
<dbReference type="Proteomes" id="UP000834106">
    <property type="component" value="Chromosome 17"/>
</dbReference>
<protein>
    <submittedName>
        <fullName evidence="1">Uncharacterized protein</fullName>
    </submittedName>
</protein>
<dbReference type="AlphaFoldDB" id="A0AAD2EAM5"/>
<keyword evidence="2" id="KW-1185">Reference proteome</keyword>
<gene>
    <name evidence="1" type="ORF">FPE_LOCUS28386</name>
</gene>
<evidence type="ECO:0000313" key="1">
    <source>
        <dbReference type="EMBL" id="CAI9780956.1"/>
    </source>
</evidence>
<proteinExistence type="predicted"/>
<evidence type="ECO:0000313" key="2">
    <source>
        <dbReference type="Proteomes" id="UP000834106"/>
    </source>
</evidence>